<dbReference type="AlphaFoldDB" id="A0A1I4UZL7"/>
<dbReference type="InterPro" id="IPR005361">
    <property type="entry name" value="UPF0158"/>
</dbReference>
<evidence type="ECO:0000256" key="1">
    <source>
        <dbReference type="SAM" id="MobiDB-lite"/>
    </source>
</evidence>
<evidence type="ECO:0000313" key="2">
    <source>
        <dbReference type="EMBL" id="SFM94487.1"/>
    </source>
</evidence>
<gene>
    <name evidence="2" type="ORF">SAMN05216207_100589</name>
</gene>
<protein>
    <submittedName>
        <fullName evidence="2">Uncharacterized protein family (UPF0158)</fullName>
    </submittedName>
</protein>
<reference evidence="2 3" key="1">
    <citation type="submission" date="2016-10" db="EMBL/GenBank/DDBJ databases">
        <authorList>
            <person name="de Groot N.N."/>
        </authorList>
    </citation>
    <scope>NUCLEOTIDE SEQUENCE [LARGE SCALE GENOMIC DNA]</scope>
    <source>
        <strain evidence="2 3">CGMCC 4.1877</strain>
    </source>
</reference>
<sequence>MDDNDPTAQLRGAVYRGDAAAIVALLQRTELAEWLQLGGDGLVVALTRHAEGAATAAGQWAGRLRDRGWDGDLELAEQLDARLGTGPTPMLRPLPVDLEELAALLEVDPLSGGGRVDLRTGEVWPLPAIEYAVEIGEEDEDASEAPWWLPVHCEGSRDGYRDMQAFIATVADDERADRLATAIRGRGAFRRFKDVLGGWSGELERWFAFAEERRRGRTRAWLAGEGYYVAPPAGRARTDPSGSAARSAQPPGRCRHTDPHSGRRTGRRTG</sequence>
<organism evidence="2 3">
    <name type="scientific">Pseudonocardia ammonioxydans</name>
    <dbReference type="NCBI Taxonomy" id="260086"/>
    <lineage>
        <taxon>Bacteria</taxon>
        <taxon>Bacillati</taxon>
        <taxon>Actinomycetota</taxon>
        <taxon>Actinomycetes</taxon>
        <taxon>Pseudonocardiales</taxon>
        <taxon>Pseudonocardiaceae</taxon>
        <taxon>Pseudonocardia</taxon>
    </lineage>
</organism>
<name>A0A1I4UZL7_PSUAM</name>
<feature type="region of interest" description="Disordered" evidence="1">
    <location>
        <begin position="231"/>
        <end position="270"/>
    </location>
</feature>
<dbReference type="EMBL" id="FOUY01000005">
    <property type="protein sequence ID" value="SFM94487.1"/>
    <property type="molecule type" value="Genomic_DNA"/>
</dbReference>
<evidence type="ECO:0000313" key="3">
    <source>
        <dbReference type="Proteomes" id="UP000199614"/>
    </source>
</evidence>
<accession>A0A1I4UZL7</accession>
<keyword evidence="3" id="KW-1185">Reference proteome</keyword>
<proteinExistence type="predicted"/>
<dbReference type="RefSeq" id="WP_218162689.1">
    <property type="nucleotide sequence ID" value="NZ_FOUY01000005.1"/>
</dbReference>
<dbReference type="Proteomes" id="UP000199614">
    <property type="component" value="Unassembled WGS sequence"/>
</dbReference>
<dbReference type="Pfam" id="PF03682">
    <property type="entry name" value="UPF0158"/>
    <property type="match status" value="1"/>
</dbReference>